<keyword evidence="1" id="KW-0812">Transmembrane</keyword>
<keyword evidence="1" id="KW-1133">Transmembrane helix</keyword>
<dbReference type="AlphaFoldDB" id="A0A6S7CF19"/>
<protein>
    <submittedName>
        <fullName evidence="2">Uncharacterized protein</fullName>
    </submittedName>
</protein>
<feature type="transmembrane region" description="Helical" evidence="1">
    <location>
        <begin position="84"/>
        <end position="103"/>
    </location>
</feature>
<reference evidence="2 3" key="1">
    <citation type="submission" date="2020-04" db="EMBL/GenBank/DDBJ databases">
        <authorList>
            <person name="De Canck E."/>
        </authorList>
    </citation>
    <scope>NUCLEOTIDE SEQUENCE [LARGE SCALE GENOMIC DNA]</scope>
    <source>
        <strain evidence="2 3">LMG 1861</strain>
    </source>
</reference>
<dbReference type="Proteomes" id="UP000494105">
    <property type="component" value="Unassembled WGS sequence"/>
</dbReference>
<evidence type="ECO:0000313" key="3">
    <source>
        <dbReference type="Proteomes" id="UP000494105"/>
    </source>
</evidence>
<accession>A0A6S7CF19</accession>
<gene>
    <name evidence="2" type="ORF">LMG1861_01557</name>
</gene>
<keyword evidence="1" id="KW-0472">Membrane</keyword>
<evidence type="ECO:0000256" key="1">
    <source>
        <dbReference type="SAM" id="Phobius"/>
    </source>
</evidence>
<name>A0A6S7CF19_9BURK</name>
<feature type="transmembrane region" description="Helical" evidence="1">
    <location>
        <begin position="109"/>
        <end position="127"/>
    </location>
</feature>
<dbReference type="RefSeq" id="WP_175128046.1">
    <property type="nucleotide sequence ID" value="NZ_CADILD010000001.1"/>
</dbReference>
<proteinExistence type="predicted"/>
<organism evidence="2 3">
    <name type="scientific">Achromobacter piechaudii</name>
    <dbReference type="NCBI Taxonomy" id="72556"/>
    <lineage>
        <taxon>Bacteria</taxon>
        <taxon>Pseudomonadati</taxon>
        <taxon>Pseudomonadota</taxon>
        <taxon>Betaproteobacteria</taxon>
        <taxon>Burkholderiales</taxon>
        <taxon>Alcaligenaceae</taxon>
        <taxon>Achromobacter</taxon>
    </lineage>
</organism>
<sequence length="199" mass="22059">MHCETCGAAHRGRGRLCDECTKTLSGISSETKVPPTPFGFGTESKPLAPEYKKPLSKEGGWDRPTLVRTDVIPIALGGRPLKRWWLAAFGLAGLAMTVGEVAFKWGVWWFWFVIPSAIAFSVGRSLLKRRFVRLVNLINVEADRSGSVYVTTIGGSCPVCNADIKLNDIGRSQRSKIVVQCTENKIHQWPFDPNRLESL</sequence>
<evidence type="ECO:0000313" key="2">
    <source>
        <dbReference type="EMBL" id="CAB3846167.1"/>
    </source>
</evidence>
<dbReference type="EMBL" id="CADILD010000001">
    <property type="protein sequence ID" value="CAB3846167.1"/>
    <property type="molecule type" value="Genomic_DNA"/>
</dbReference>